<dbReference type="Pfam" id="PF24894">
    <property type="entry name" value="Hexapep_GlmU"/>
    <property type="match status" value="1"/>
</dbReference>
<dbReference type="PANTHER" id="PTHR43523:SF2">
    <property type="entry name" value="GLUCOSE-1-PHOSPHATE ADENYLYLTRANSFERASE"/>
    <property type="match status" value="1"/>
</dbReference>
<keyword evidence="8" id="KW-0119">Carbohydrate metabolism</keyword>
<dbReference type="Gene3D" id="2.160.10.10">
    <property type="entry name" value="Hexapeptide repeat proteins"/>
    <property type="match status" value="1"/>
</dbReference>
<feature type="domain" description="Nucleotidyl transferase" evidence="9">
    <location>
        <begin position="6"/>
        <end position="254"/>
    </location>
</feature>
<reference evidence="11" key="1">
    <citation type="journal article" date="2020" name="mSystems">
        <title>Genome- and Community-Level Interaction Insights into Carbon Utilization and Element Cycling Functions of Hydrothermarchaeota in Hydrothermal Sediment.</title>
        <authorList>
            <person name="Zhou Z."/>
            <person name="Liu Y."/>
            <person name="Xu W."/>
            <person name="Pan J."/>
            <person name="Luo Z.H."/>
            <person name="Li M."/>
        </authorList>
    </citation>
    <scope>NUCLEOTIDE SEQUENCE [LARGE SCALE GENOMIC DNA]</scope>
    <source>
        <strain evidence="11">SpSt-783</strain>
    </source>
</reference>
<evidence type="ECO:0000313" key="11">
    <source>
        <dbReference type="EMBL" id="HHS62286.1"/>
    </source>
</evidence>
<dbReference type="InterPro" id="IPR011831">
    <property type="entry name" value="ADP-Glc_PPase"/>
</dbReference>
<keyword evidence="6" id="KW-0067">ATP-binding</keyword>
<evidence type="ECO:0000259" key="10">
    <source>
        <dbReference type="Pfam" id="PF24894"/>
    </source>
</evidence>
<evidence type="ECO:0000256" key="3">
    <source>
        <dbReference type="ARBA" id="ARBA00022679"/>
    </source>
</evidence>
<evidence type="ECO:0000256" key="2">
    <source>
        <dbReference type="ARBA" id="ARBA00022600"/>
    </source>
</evidence>
<dbReference type="InterPro" id="IPR056818">
    <property type="entry name" value="GlmU/GlgC-like_hexapep"/>
</dbReference>
<gene>
    <name evidence="11" type="ORF">ENV70_01540</name>
</gene>
<dbReference type="InterPro" id="IPR011004">
    <property type="entry name" value="Trimer_LpxA-like_sf"/>
</dbReference>
<sequence>MNDIVGMILAGGRVDELLTLTEKRPKAAVPVFGIYRFIDFVLSNMMHSKIDNVGVLSQFRPYSLVRHIGNGEHWDFIGRKRGIRMLPPYKGLKESDWYRGTADAVYQNISFIEEFNPEYVLIAAADHIYRMDYKKVFDFHRKKKADVTVCFTQIKNKYPWFGYGVIEEDGRLIDYQEKPTKPDSDWVSMTVYIFQKEILFDLLKENARAESHEFGRDIIARLPGRCRIYGYKFYDYWSYARTIDMYYKTNMELLDGKIKLNNWQVCTNLIEGCALKDRLPARIEGKVLNSYIGDGCVIKGTVINSIISPDVVIEEGVEVVDSVIFHNNIIRHNARLKKVICDKACEIGANVEIGFFGGEIPSKEYREILNSGVTIIGKGVKIATGVKIGANTVIYADKNIEEKMIEPGSTLR</sequence>
<keyword evidence="5" id="KW-0547">Nucleotide-binding</keyword>
<dbReference type="AlphaFoldDB" id="A0A7C6EIY8"/>
<evidence type="ECO:0000256" key="7">
    <source>
        <dbReference type="ARBA" id="ARBA00023056"/>
    </source>
</evidence>
<dbReference type="GO" id="GO:0005524">
    <property type="term" value="F:ATP binding"/>
    <property type="evidence" value="ECO:0007669"/>
    <property type="project" value="UniProtKB-KW"/>
</dbReference>
<keyword evidence="7" id="KW-0320">Glycogen biosynthesis</keyword>
<dbReference type="GO" id="GO:0008878">
    <property type="term" value="F:glucose-1-phosphate adenylyltransferase activity"/>
    <property type="evidence" value="ECO:0007669"/>
    <property type="project" value="InterPro"/>
</dbReference>
<organism evidence="11">
    <name type="scientific">candidate division WOR-3 bacterium</name>
    <dbReference type="NCBI Taxonomy" id="2052148"/>
    <lineage>
        <taxon>Bacteria</taxon>
        <taxon>Bacteria division WOR-3</taxon>
    </lineage>
</organism>
<evidence type="ECO:0000256" key="5">
    <source>
        <dbReference type="ARBA" id="ARBA00022741"/>
    </source>
</evidence>
<dbReference type="EMBL" id="DTHJ01000036">
    <property type="protein sequence ID" value="HHS62286.1"/>
    <property type="molecule type" value="Genomic_DNA"/>
</dbReference>
<dbReference type="PANTHER" id="PTHR43523">
    <property type="entry name" value="GLUCOSE-1-PHOSPHATE ADENYLYLTRANSFERASE-RELATED"/>
    <property type="match status" value="1"/>
</dbReference>
<evidence type="ECO:0000256" key="1">
    <source>
        <dbReference type="ARBA" id="ARBA00010443"/>
    </source>
</evidence>
<accession>A0A7C6EIY8</accession>
<comment type="caution">
    <text evidence="11">The sequence shown here is derived from an EMBL/GenBank/DDBJ whole genome shotgun (WGS) entry which is preliminary data.</text>
</comment>
<comment type="similarity">
    <text evidence="1">Belongs to the bacterial/plant glucose-1-phosphate adenylyltransferase family.</text>
</comment>
<keyword evidence="3 11" id="KW-0808">Transferase</keyword>
<dbReference type="InterPro" id="IPR005835">
    <property type="entry name" value="NTP_transferase_dom"/>
</dbReference>
<dbReference type="InterPro" id="IPR005836">
    <property type="entry name" value="ADP_Glu_pyroP_CS"/>
</dbReference>
<dbReference type="SUPFAM" id="SSF51161">
    <property type="entry name" value="Trimeric LpxA-like enzymes"/>
    <property type="match status" value="1"/>
</dbReference>
<dbReference type="CDD" id="cd02508">
    <property type="entry name" value="ADP_Glucose_PP"/>
    <property type="match status" value="1"/>
</dbReference>
<keyword evidence="4 11" id="KW-0548">Nucleotidyltransferase</keyword>
<evidence type="ECO:0000259" key="9">
    <source>
        <dbReference type="Pfam" id="PF00483"/>
    </source>
</evidence>
<keyword evidence="2" id="KW-0321">Glycogen metabolism</keyword>
<evidence type="ECO:0000256" key="6">
    <source>
        <dbReference type="ARBA" id="ARBA00022840"/>
    </source>
</evidence>
<protein>
    <submittedName>
        <fullName evidence="11">Glucose-1-phosphate adenylyltransferase</fullName>
    </submittedName>
</protein>
<evidence type="ECO:0000256" key="4">
    <source>
        <dbReference type="ARBA" id="ARBA00022695"/>
    </source>
</evidence>
<evidence type="ECO:0000256" key="8">
    <source>
        <dbReference type="ARBA" id="ARBA00023277"/>
    </source>
</evidence>
<dbReference type="Gene3D" id="3.90.550.10">
    <property type="entry name" value="Spore Coat Polysaccharide Biosynthesis Protein SpsA, Chain A"/>
    <property type="match status" value="1"/>
</dbReference>
<name>A0A7C6EIY8_UNCW3</name>
<dbReference type="InterPro" id="IPR029044">
    <property type="entry name" value="Nucleotide-diphossugar_trans"/>
</dbReference>
<feature type="domain" description="Glucose-1-phosphate adenylyltransferase/Bifunctional protein GlmU-like C-terminal hexapeptide" evidence="10">
    <location>
        <begin position="284"/>
        <end position="375"/>
    </location>
</feature>
<proteinExistence type="inferred from homology"/>
<dbReference type="SUPFAM" id="SSF53448">
    <property type="entry name" value="Nucleotide-diphospho-sugar transferases"/>
    <property type="match status" value="1"/>
</dbReference>
<dbReference type="PROSITE" id="PS00809">
    <property type="entry name" value="ADP_GLC_PYROPHOSPH_2"/>
    <property type="match status" value="1"/>
</dbReference>
<dbReference type="GO" id="GO:0005978">
    <property type="term" value="P:glycogen biosynthetic process"/>
    <property type="evidence" value="ECO:0007669"/>
    <property type="project" value="UniProtKB-KW"/>
</dbReference>
<dbReference type="Pfam" id="PF00483">
    <property type="entry name" value="NTP_transferase"/>
    <property type="match status" value="1"/>
</dbReference>